<dbReference type="GO" id="GO:0003677">
    <property type="term" value="F:DNA binding"/>
    <property type="evidence" value="ECO:0007669"/>
    <property type="project" value="UniProtKB-KW"/>
</dbReference>
<dbReference type="PROSITE" id="PS50931">
    <property type="entry name" value="HTH_LYSR"/>
    <property type="match status" value="1"/>
</dbReference>
<evidence type="ECO:0000256" key="4">
    <source>
        <dbReference type="ARBA" id="ARBA00023163"/>
    </source>
</evidence>
<dbReference type="PANTHER" id="PTHR30419:SF8">
    <property type="entry name" value="NITROGEN ASSIMILATION TRANSCRIPTIONAL ACTIVATOR-RELATED"/>
    <property type="match status" value="1"/>
</dbReference>
<organism evidence="6 7">
    <name type="scientific">Acidaminococcus intestini (strain RyC-MR95)</name>
    <dbReference type="NCBI Taxonomy" id="568816"/>
    <lineage>
        <taxon>Bacteria</taxon>
        <taxon>Bacillati</taxon>
        <taxon>Bacillota</taxon>
        <taxon>Negativicutes</taxon>
        <taxon>Acidaminococcales</taxon>
        <taxon>Acidaminococcaceae</taxon>
        <taxon>Acidaminococcus</taxon>
    </lineage>
</organism>
<dbReference type="PANTHER" id="PTHR30419">
    <property type="entry name" value="HTH-TYPE TRANSCRIPTIONAL REGULATOR YBHD"/>
    <property type="match status" value="1"/>
</dbReference>
<dbReference type="Proteomes" id="UP000007093">
    <property type="component" value="Chromosome"/>
</dbReference>
<dbReference type="CDD" id="cd05466">
    <property type="entry name" value="PBP2_LTTR_substrate"/>
    <property type="match status" value="1"/>
</dbReference>
<dbReference type="GeneID" id="92879289"/>
<reference evidence="6 7" key="1">
    <citation type="journal article" date="2011" name="J. Bacteriol.">
        <title>Complete genome sequence of Acidaminococcus intestini RYC-MR95, a Gram-negative bacterium from the phylum Firmicutes.</title>
        <authorList>
            <person name="D'Auria G."/>
            <person name="Galan J.C."/>
            <person name="Rodriguez-Alcayna M."/>
            <person name="Moya A."/>
            <person name="Baquero F."/>
            <person name="Latorre A."/>
        </authorList>
    </citation>
    <scope>NUCLEOTIDE SEQUENCE [LARGE SCALE GENOMIC DNA]</scope>
    <source>
        <strain evidence="6 7">RyC-MR95</strain>
    </source>
</reference>
<protein>
    <submittedName>
        <fullName evidence="6">Transcriptional regulator</fullName>
    </submittedName>
</protein>
<feature type="domain" description="HTH lysR-type" evidence="5">
    <location>
        <begin position="1"/>
        <end position="58"/>
    </location>
</feature>
<dbReference type="PATRIC" id="fig|568816.4.peg.2038"/>
<dbReference type="EMBL" id="CP003058">
    <property type="protein sequence ID" value="AEQ23307.1"/>
    <property type="molecule type" value="Genomic_DNA"/>
</dbReference>
<keyword evidence="7" id="KW-1185">Reference proteome</keyword>
<dbReference type="InterPro" id="IPR000847">
    <property type="entry name" value="LysR_HTH_N"/>
</dbReference>
<dbReference type="AlphaFoldDB" id="G4Q5C9"/>
<evidence type="ECO:0000256" key="2">
    <source>
        <dbReference type="ARBA" id="ARBA00023015"/>
    </source>
</evidence>
<keyword evidence="4" id="KW-0804">Transcription</keyword>
<keyword evidence="3" id="KW-0238">DNA-binding</keyword>
<dbReference type="Pfam" id="PF03466">
    <property type="entry name" value="LysR_substrate"/>
    <property type="match status" value="1"/>
</dbReference>
<evidence type="ECO:0000256" key="3">
    <source>
        <dbReference type="ARBA" id="ARBA00023125"/>
    </source>
</evidence>
<evidence type="ECO:0000313" key="7">
    <source>
        <dbReference type="Proteomes" id="UP000007093"/>
    </source>
</evidence>
<dbReference type="Gene3D" id="3.40.190.290">
    <property type="match status" value="1"/>
</dbReference>
<dbReference type="eggNOG" id="COG0583">
    <property type="taxonomic scope" value="Bacteria"/>
</dbReference>
<gene>
    <name evidence="6" type="ordered locus">Acin_2107</name>
</gene>
<dbReference type="STRING" id="568816.Acin_2107"/>
<dbReference type="InterPro" id="IPR036388">
    <property type="entry name" value="WH-like_DNA-bd_sf"/>
</dbReference>
<dbReference type="Pfam" id="PF00126">
    <property type="entry name" value="HTH_1"/>
    <property type="match status" value="1"/>
</dbReference>
<dbReference type="GO" id="GO:0005829">
    <property type="term" value="C:cytosol"/>
    <property type="evidence" value="ECO:0007669"/>
    <property type="project" value="TreeGrafter"/>
</dbReference>
<sequence length="319" mass="36652">MDTHLIEHIIKIAEEKSITKAAEKLYLTQSALNQQLLKLERELGIPLFRRAKTEMIPTRAGEIYLKGAREILRTKSRTYAEISDLTGSYKGTLSIGMTPVRGPDMFVHVYPRFHKKYPLMAVVPYELNIYRMQPLIARGDIDFGFMTLFPDQETQDAYETLFEEEILLAVPAFLEVAGILKPKESVYPRLPLSELADYPFILLRKETTMRPSIDAAFRESGIAPHVLFETQNPSTILEMVRAGISCGIVAESTARHFTKGIRYFSFETPLRWSMTASYQKGTALSRAARDFIDMAAAYWKKPHSYRKNDERKERKNDER</sequence>
<dbReference type="Gene3D" id="1.10.10.10">
    <property type="entry name" value="Winged helix-like DNA-binding domain superfamily/Winged helix DNA-binding domain"/>
    <property type="match status" value="1"/>
</dbReference>
<keyword evidence="2" id="KW-0805">Transcription regulation</keyword>
<dbReference type="InterPro" id="IPR050950">
    <property type="entry name" value="HTH-type_LysR_regulators"/>
</dbReference>
<dbReference type="SUPFAM" id="SSF53850">
    <property type="entry name" value="Periplasmic binding protein-like II"/>
    <property type="match status" value="1"/>
</dbReference>
<proteinExistence type="inferred from homology"/>
<dbReference type="SUPFAM" id="SSF46785">
    <property type="entry name" value="Winged helix' DNA-binding domain"/>
    <property type="match status" value="1"/>
</dbReference>
<dbReference type="InParanoid" id="G4Q5C9"/>
<dbReference type="RefSeq" id="WP_009014933.1">
    <property type="nucleotide sequence ID" value="NC_016077.1"/>
</dbReference>
<dbReference type="KEGG" id="ain:Acin_2107"/>
<dbReference type="PRINTS" id="PR00039">
    <property type="entry name" value="HTHLYSR"/>
</dbReference>
<dbReference type="InterPro" id="IPR036390">
    <property type="entry name" value="WH_DNA-bd_sf"/>
</dbReference>
<dbReference type="HOGENOM" id="CLU_039613_6_2_9"/>
<evidence type="ECO:0000256" key="1">
    <source>
        <dbReference type="ARBA" id="ARBA00009437"/>
    </source>
</evidence>
<name>G4Q5C9_ACIIR</name>
<evidence type="ECO:0000259" key="5">
    <source>
        <dbReference type="PROSITE" id="PS50931"/>
    </source>
</evidence>
<accession>G4Q5C9</accession>
<dbReference type="GO" id="GO:0003700">
    <property type="term" value="F:DNA-binding transcription factor activity"/>
    <property type="evidence" value="ECO:0007669"/>
    <property type="project" value="InterPro"/>
</dbReference>
<dbReference type="InterPro" id="IPR005119">
    <property type="entry name" value="LysR_subst-bd"/>
</dbReference>
<evidence type="ECO:0000313" key="6">
    <source>
        <dbReference type="EMBL" id="AEQ23307.1"/>
    </source>
</evidence>
<comment type="similarity">
    <text evidence="1">Belongs to the LysR transcriptional regulatory family.</text>
</comment>